<dbReference type="NCBIfam" id="TIGR01131">
    <property type="entry name" value="ATP_synt_6_or_A"/>
    <property type="match status" value="1"/>
</dbReference>
<accession>A0A4R1RB83</accession>
<feature type="transmembrane region" description="Helical" evidence="11">
    <location>
        <begin position="187"/>
        <end position="213"/>
    </location>
</feature>
<protein>
    <recommendedName>
        <fullName evidence="11 12">ATP synthase subunit a</fullName>
    </recommendedName>
    <alternativeName>
        <fullName evidence="11">ATP synthase F0 sector subunit a</fullName>
    </alternativeName>
    <alternativeName>
        <fullName evidence="11">F-ATPase subunit 6</fullName>
    </alternativeName>
</protein>
<evidence type="ECO:0000256" key="1">
    <source>
        <dbReference type="ARBA" id="ARBA00004141"/>
    </source>
</evidence>
<feature type="transmembrane region" description="Helical" evidence="11">
    <location>
        <begin position="20"/>
        <end position="38"/>
    </location>
</feature>
<evidence type="ECO:0000256" key="3">
    <source>
        <dbReference type="ARBA" id="ARBA00022448"/>
    </source>
</evidence>
<proteinExistence type="inferred from homology"/>
<keyword evidence="5 11" id="KW-0812">Transmembrane</keyword>
<dbReference type="SUPFAM" id="SSF81336">
    <property type="entry name" value="F1F0 ATP synthase subunit A"/>
    <property type="match status" value="1"/>
</dbReference>
<dbReference type="PRINTS" id="PR00123">
    <property type="entry name" value="ATPASEA"/>
</dbReference>
<dbReference type="AlphaFoldDB" id="A0A4R1RB83"/>
<reference evidence="13 14" key="1">
    <citation type="submission" date="2019-03" db="EMBL/GenBank/DDBJ databases">
        <title>Genomic Encyclopedia of Type Strains, Phase IV (KMG-IV): sequencing the most valuable type-strain genomes for metagenomic binning, comparative biology and taxonomic classification.</title>
        <authorList>
            <person name="Goeker M."/>
        </authorList>
    </citation>
    <scope>NUCLEOTIDE SEQUENCE [LARGE SCALE GENOMIC DNA]</scope>
    <source>
        <strain evidence="13 14">LX-B</strain>
    </source>
</reference>
<dbReference type="EMBL" id="SLUN01000022">
    <property type="protein sequence ID" value="TCL63025.1"/>
    <property type="molecule type" value="Genomic_DNA"/>
</dbReference>
<evidence type="ECO:0000256" key="9">
    <source>
        <dbReference type="ARBA" id="ARBA00023136"/>
    </source>
</evidence>
<keyword evidence="7 11" id="KW-1133">Transmembrane helix</keyword>
<comment type="caution">
    <text evidence="13">The sequence shown here is derived from an EMBL/GenBank/DDBJ whole genome shotgun (WGS) entry which is preliminary data.</text>
</comment>
<evidence type="ECO:0000256" key="2">
    <source>
        <dbReference type="ARBA" id="ARBA00006810"/>
    </source>
</evidence>
<dbReference type="GO" id="GO:0045259">
    <property type="term" value="C:proton-transporting ATP synthase complex"/>
    <property type="evidence" value="ECO:0007669"/>
    <property type="project" value="UniProtKB-KW"/>
</dbReference>
<evidence type="ECO:0000256" key="11">
    <source>
        <dbReference type="HAMAP-Rule" id="MF_01393"/>
    </source>
</evidence>
<dbReference type="PANTHER" id="PTHR42823">
    <property type="entry name" value="ATP SYNTHASE SUBUNIT A, CHLOROPLASTIC"/>
    <property type="match status" value="1"/>
</dbReference>
<comment type="subcellular location">
    <subcellularLocation>
        <location evidence="11 12">Cell membrane</location>
        <topology evidence="11 12">Multi-pass membrane protein</topology>
    </subcellularLocation>
    <subcellularLocation>
        <location evidence="1">Membrane</location>
        <topology evidence="1">Multi-pass membrane protein</topology>
    </subcellularLocation>
</comment>
<dbReference type="RefSeq" id="WP_132015490.1">
    <property type="nucleotide sequence ID" value="NZ_SLUN01000022.1"/>
</dbReference>
<dbReference type="HAMAP" id="MF_01393">
    <property type="entry name" value="ATP_synth_a_bact"/>
    <property type="match status" value="1"/>
</dbReference>
<evidence type="ECO:0000256" key="4">
    <source>
        <dbReference type="ARBA" id="ARBA00022547"/>
    </source>
</evidence>
<feature type="transmembrane region" description="Helical" evidence="11">
    <location>
        <begin position="144"/>
        <end position="167"/>
    </location>
</feature>
<sequence>METNHADMVRWFGLDVNLRITEMTWIVMAALIIVAWLASRKINKIPKGWQNVMEMAVEFLEGLVKGGLGEAGVKYTYFFGSLFLFILVANMLGLVPHLSSPTKDVNVTLCLGVLWVIWLQYIGIRENGLANHLKHFLEPFPPFVIIHLFDLGIRPLTLALRLFGNIFAGEILLEKLTENFPVLVPSLWLFVSVAIGAIQAFIFTVLTVSYTGLTVSHEDNSTH</sequence>
<evidence type="ECO:0000313" key="13">
    <source>
        <dbReference type="EMBL" id="TCL63025.1"/>
    </source>
</evidence>
<dbReference type="GO" id="GO:0042777">
    <property type="term" value="P:proton motive force-driven plasma membrane ATP synthesis"/>
    <property type="evidence" value="ECO:0007669"/>
    <property type="project" value="TreeGrafter"/>
</dbReference>
<dbReference type="PANTHER" id="PTHR42823:SF3">
    <property type="entry name" value="ATP SYNTHASE SUBUNIT A, CHLOROPLASTIC"/>
    <property type="match status" value="1"/>
</dbReference>
<evidence type="ECO:0000256" key="8">
    <source>
        <dbReference type="ARBA" id="ARBA00023065"/>
    </source>
</evidence>
<feature type="transmembrane region" description="Helical" evidence="11">
    <location>
        <begin position="105"/>
        <end position="124"/>
    </location>
</feature>
<dbReference type="InterPro" id="IPR000568">
    <property type="entry name" value="ATP_synth_F0_asu"/>
</dbReference>
<keyword evidence="4 11" id="KW-0138">CF(0)</keyword>
<evidence type="ECO:0000256" key="10">
    <source>
        <dbReference type="ARBA" id="ARBA00023310"/>
    </source>
</evidence>
<comment type="function">
    <text evidence="11 12">Key component of the proton channel; it plays a direct role in the translocation of protons across the membrane.</text>
</comment>
<comment type="similarity">
    <text evidence="2 11 12">Belongs to the ATPase A chain family.</text>
</comment>
<evidence type="ECO:0000256" key="5">
    <source>
        <dbReference type="ARBA" id="ARBA00022692"/>
    </source>
</evidence>
<keyword evidence="14" id="KW-1185">Reference proteome</keyword>
<feature type="transmembrane region" description="Helical" evidence="11">
    <location>
        <begin position="75"/>
        <end position="93"/>
    </location>
</feature>
<dbReference type="OrthoDB" id="9789241at2"/>
<name>A0A4R1RB83_HYDET</name>
<dbReference type="GO" id="GO:0005886">
    <property type="term" value="C:plasma membrane"/>
    <property type="evidence" value="ECO:0007669"/>
    <property type="project" value="UniProtKB-SubCell"/>
</dbReference>
<keyword evidence="6 11" id="KW-0375">Hydrogen ion transport</keyword>
<keyword evidence="9 11" id="KW-0472">Membrane</keyword>
<organism evidence="13 14">
    <name type="scientific">Hydrogenispora ethanolica</name>
    <dbReference type="NCBI Taxonomy" id="1082276"/>
    <lineage>
        <taxon>Bacteria</taxon>
        <taxon>Bacillati</taxon>
        <taxon>Bacillota</taxon>
        <taxon>Hydrogenispora</taxon>
    </lineage>
</organism>
<keyword evidence="3 11" id="KW-0813">Transport</keyword>
<dbReference type="PROSITE" id="PS00449">
    <property type="entry name" value="ATPASE_A"/>
    <property type="match status" value="1"/>
</dbReference>
<gene>
    <name evidence="11" type="primary">atpB</name>
    <name evidence="13" type="ORF">EDC14_102281</name>
</gene>
<keyword evidence="10 11" id="KW-0066">ATP synthesis</keyword>
<dbReference type="InterPro" id="IPR035908">
    <property type="entry name" value="F0_ATP_A_sf"/>
</dbReference>
<dbReference type="Proteomes" id="UP000295008">
    <property type="component" value="Unassembled WGS sequence"/>
</dbReference>
<dbReference type="GO" id="GO:0046933">
    <property type="term" value="F:proton-transporting ATP synthase activity, rotational mechanism"/>
    <property type="evidence" value="ECO:0007669"/>
    <property type="project" value="UniProtKB-UniRule"/>
</dbReference>
<evidence type="ECO:0000313" key="14">
    <source>
        <dbReference type="Proteomes" id="UP000295008"/>
    </source>
</evidence>
<evidence type="ECO:0000256" key="6">
    <source>
        <dbReference type="ARBA" id="ARBA00022781"/>
    </source>
</evidence>
<keyword evidence="11" id="KW-1003">Cell membrane</keyword>
<keyword evidence="8 11" id="KW-0406">Ion transport</keyword>
<dbReference type="InterPro" id="IPR023011">
    <property type="entry name" value="ATP_synth_F0_asu_AS"/>
</dbReference>
<dbReference type="Gene3D" id="1.20.120.220">
    <property type="entry name" value="ATP synthase, F0 complex, subunit A"/>
    <property type="match status" value="1"/>
</dbReference>
<dbReference type="InterPro" id="IPR045082">
    <property type="entry name" value="ATP_syn_F0_a_bact/chloroplast"/>
</dbReference>
<dbReference type="CDD" id="cd00310">
    <property type="entry name" value="ATP-synt_Fo_a_6"/>
    <property type="match status" value="1"/>
</dbReference>
<dbReference type="Pfam" id="PF00119">
    <property type="entry name" value="ATP-synt_A"/>
    <property type="match status" value="1"/>
</dbReference>
<evidence type="ECO:0000256" key="7">
    <source>
        <dbReference type="ARBA" id="ARBA00022989"/>
    </source>
</evidence>
<evidence type="ECO:0000256" key="12">
    <source>
        <dbReference type="RuleBase" id="RU000483"/>
    </source>
</evidence>